<keyword evidence="3" id="KW-1185">Reference proteome</keyword>
<organism evidence="2 3">
    <name type="scientific">Hibiscus sabdariffa</name>
    <name type="common">roselle</name>
    <dbReference type="NCBI Taxonomy" id="183260"/>
    <lineage>
        <taxon>Eukaryota</taxon>
        <taxon>Viridiplantae</taxon>
        <taxon>Streptophyta</taxon>
        <taxon>Embryophyta</taxon>
        <taxon>Tracheophyta</taxon>
        <taxon>Spermatophyta</taxon>
        <taxon>Magnoliopsida</taxon>
        <taxon>eudicotyledons</taxon>
        <taxon>Gunneridae</taxon>
        <taxon>Pentapetalae</taxon>
        <taxon>rosids</taxon>
        <taxon>malvids</taxon>
        <taxon>Malvales</taxon>
        <taxon>Malvaceae</taxon>
        <taxon>Malvoideae</taxon>
        <taxon>Hibiscus</taxon>
    </lineage>
</organism>
<gene>
    <name evidence="2" type="ORF">V6N11_006207</name>
</gene>
<accession>A0ABR2RQW7</accession>
<comment type="caution">
    <text evidence="2">The sequence shown here is derived from an EMBL/GenBank/DDBJ whole genome shotgun (WGS) entry which is preliminary data.</text>
</comment>
<feature type="compositionally biased region" description="Polar residues" evidence="1">
    <location>
        <begin position="1"/>
        <end position="11"/>
    </location>
</feature>
<evidence type="ECO:0000256" key="1">
    <source>
        <dbReference type="SAM" id="MobiDB-lite"/>
    </source>
</evidence>
<proteinExistence type="predicted"/>
<name>A0ABR2RQW7_9ROSI</name>
<dbReference type="EMBL" id="JBBPBN010000021">
    <property type="protein sequence ID" value="KAK9015082.1"/>
    <property type="molecule type" value="Genomic_DNA"/>
</dbReference>
<dbReference type="Proteomes" id="UP001396334">
    <property type="component" value="Unassembled WGS sequence"/>
</dbReference>
<protein>
    <submittedName>
        <fullName evidence="2">Uncharacterized protein</fullName>
    </submittedName>
</protein>
<reference evidence="2 3" key="1">
    <citation type="journal article" date="2024" name="G3 (Bethesda)">
        <title>Genome assembly of Hibiscus sabdariffa L. provides insights into metabolisms of medicinal natural products.</title>
        <authorList>
            <person name="Kim T."/>
        </authorList>
    </citation>
    <scope>NUCLEOTIDE SEQUENCE [LARGE SCALE GENOMIC DNA]</scope>
    <source>
        <strain evidence="2">TK-2024</strain>
        <tissue evidence="2">Old leaves</tissue>
    </source>
</reference>
<evidence type="ECO:0000313" key="2">
    <source>
        <dbReference type="EMBL" id="KAK9015082.1"/>
    </source>
</evidence>
<evidence type="ECO:0000313" key="3">
    <source>
        <dbReference type="Proteomes" id="UP001396334"/>
    </source>
</evidence>
<sequence>MEGSSDGSSYNPPVKPPTELETLQKQHVEKTVKIQELKKQIEELKTKTVAKKGIMDERKEAFNRLSEKYNSLREEYNALLSEGSLEHRLI</sequence>
<feature type="region of interest" description="Disordered" evidence="1">
    <location>
        <begin position="1"/>
        <end position="24"/>
    </location>
</feature>